<evidence type="ECO:0000313" key="4">
    <source>
        <dbReference type="EMBL" id="RIY35694.1"/>
    </source>
</evidence>
<dbReference type="Proteomes" id="UP000265916">
    <property type="component" value="Unassembled WGS sequence"/>
</dbReference>
<dbReference type="InterPro" id="IPR026017">
    <property type="entry name" value="Lumazine-bd_dom"/>
</dbReference>
<dbReference type="PANTHER" id="PTHR21098">
    <property type="entry name" value="RIBOFLAVIN SYNTHASE ALPHA CHAIN"/>
    <property type="match status" value="1"/>
</dbReference>
<dbReference type="CDD" id="cd00402">
    <property type="entry name" value="Riboflavin_synthase_like"/>
    <property type="match status" value="1"/>
</dbReference>
<name>A0A3A1YHJ2_9GAMM</name>
<evidence type="ECO:0000256" key="2">
    <source>
        <dbReference type="PROSITE-ProRule" id="PRU00524"/>
    </source>
</evidence>
<dbReference type="GO" id="GO:0009231">
    <property type="term" value="P:riboflavin biosynthetic process"/>
    <property type="evidence" value="ECO:0007669"/>
    <property type="project" value="TreeGrafter"/>
</dbReference>
<feature type="repeat" description="Lumazine-binding" evidence="2">
    <location>
        <begin position="1"/>
        <end position="124"/>
    </location>
</feature>
<evidence type="ECO:0000313" key="5">
    <source>
        <dbReference type="Proteomes" id="UP000265916"/>
    </source>
</evidence>
<gene>
    <name evidence="4" type="ORF">CKF58_06550</name>
</gene>
<dbReference type="AlphaFoldDB" id="A0A3A1YHJ2"/>
<dbReference type="InterPro" id="IPR017938">
    <property type="entry name" value="Riboflavin_synthase-like_b-brl"/>
</dbReference>
<proteinExistence type="predicted"/>
<dbReference type="InterPro" id="IPR023366">
    <property type="entry name" value="ATP_synth_asu-like_sf"/>
</dbReference>
<dbReference type="PROSITE" id="PS51177">
    <property type="entry name" value="LUMAZINE_BIND"/>
    <property type="match status" value="2"/>
</dbReference>
<dbReference type="OrthoDB" id="9788537at2"/>
<feature type="domain" description="Lumazine-binding" evidence="3">
    <location>
        <begin position="125"/>
        <end position="221"/>
    </location>
</feature>
<dbReference type="NCBIfam" id="NF009566">
    <property type="entry name" value="PRK13020.1"/>
    <property type="match status" value="1"/>
</dbReference>
<keyword evidence="5" id="KW-1185">Reference proteome</keyword>
<keyword evidence="1" id="KW-0677">Repeat</keyword>
<dbReference type="GO" id="GO:0004746">
    <property type="term" value="F:riboflavin synthase activity"/>
    <property type="evidence" value="ECO:0007669"/>
    <property type="project" value="TreeGrafter"/>
</dbReference>
<evidence type="ECO:0000256" key="1">
    <source>
        <dbReference type="ARBA" id="ARBA00022737"/>
    </source>
</evidence>
<dbReference type="SUPFAM" id="SSF63380">
    <property type="entry name" value="Riboflavin synthase domain-like"/>
    <property type="match status" value="2"/>
</dbReference>
<reference evidence="4 5" key="1">
    <citation type="submission" date="2017-08" db="EMBL/GenBank/DDBJ databases">
        <title>Reclassification of Bisgaard taxon 37 and 44.</title>
        <authorList>
            <person name="Christensen H."/>
        </authorList>
    </citation>
    <scope>NUCLEOTIDE SEQUENCE [LARGE SCALE GENOMIC DNA]</scope>
    <source>
        <strain evidence="4 5">111</strain>
    </source>
</reference>
<dbReference type="GO" id="GO:0005829">
    <property type="term" value="C:cytosol"/>
    <property type="evidence" value="ECO:0007669"/>
    <property type="project" value="TreeGrafter"/>
</dbReference>
<organism evidence="4 5">
    <name type="scientific">Psittacicella hinzii</name>
    <dbReference type="NCBI Taxonomy" id="2028575"/>
    <lineage>
        <taxon>Bacteria</taxon>
        <taxon>Pseudomonadati</taxon>
        <taxon>Pseudomonadota</taxon>
        <taxon>Gammaproteobacteria</taxon>
        <taxon>Pasteurellales</taxon>
        <taxon>Psittacicellaceae</taxon>
        <taxon>Psittacicella</taxon>
    </lineage>
</organism>
<feature type="repeat" description="Lumazine-binding" evidence="2">
    <location>
        <begin position="125"/>
        <end position="221"/>
    </location>
</feature>
<comment type="caution">
    <text evidence="4">The sequence shown here is derived from an EMBL/GenBank/DDBJ whole genome shotgun (WGS) entry which is preliminary data.</text>
</comment>
<dbReference type="PANTHER" id="PTHR21098:SF0">
    <property type="entry name" value="RIBOFLAVIN SYNTHASE"/>
    <property type="match status" value="1"/>
</dbReference>
<dbReference type="Gene3D" id="2.40.30.20">
    <property type="match status" value="2"/>
</dbReference>
<sequence length="230" mass="25474">MFTGIVQQKGVITAIEEKLNARRHTVKLPLAFALGIQIGDSVANNGCCLSVISYSFIYQGKEYSQEELPTLAQEITQINQQDYALLSFDLISTTLNLTNLGSLQVGQEVNIERSFKYGTEVGGHIMSGHIDQKLEIIALKNQDNIYQLEFALPEQFTPYIFDKGFVGIDGMSLTVSSITDRGFTVNLIPDTLARTTIGSKQVGDFVNLEIDNTTKVIVQTVNQYLQKLKA</sequence>
<accession>A0A3A1YHJ2</accession>
<evidence type="ECO:0000259" key="3">
    <source>
        <dbReference type="PROSITE" id="PS51177"/>
    </source>
</evidence>
<dbReference type="PIRSF" id="PIRSF000498">
    <property type="entry name" value="Riboflavin_syn_A"/>
    <property type="match status" value="1"/>
</dbReference>
<dbReference type="RefSeq" id="WP_119532172.1">
    <property type="nucleotide sequence ID" value="NZ_JBHSSP010000006.1"/>
</dbReference>
<protein>
    <submittedName>
        <fullName evidence="4">Riboflavin synthase subunit alpha</fullName>
    </submittedName>
</protein>
<dbReference type="EMBL" id="NRJG01000127">
    <property type="protein sequence ID" value="RIY35694.1"/>
    <property type="molecule type" value="Genomic_DNA"/>
</dbReference>
<feature type="domain" description="Lumazine-binding" evidence="3">
    <location>
        <begin position="1"/>
        <end position="124"/>
    </location>
</feature>
<dbReference type="Pfam" id="PF00677">
    <property type="entry name" value="Lum_binding"/>
    <property type="match status" value="2"/>
</dbReference>
<dbReference type="InterPro" id="IPR001783">
    <property type="entry name" value="Lumazine-bd"/>
</dbReference>